<dbReference type="RefSeq" id="WP_103114672.1">
    <property type="nucleotide sequence ID" value="NZ_PPFX01000007.1"/>
</dbReference>
<feature type="binding site" evidence="9">
    <location>
        <position position="181"/>
    </location>
    <ligand>
        <name>Zn(2+)</name>
        <dbReference type="ChEBI" id="CHEBI:29105"/>
    </ligand>
</feature>
<comment type="catalytic activity">
    <reaction evidence="1 9">
        <text>2 D-sedoheptulose 7-phosphate = D-glycero-alpha-D-manno-heptose 7-phosphate + D-glycero-beta-D-manno-heptose 7-phosphate</text>
        <dbReference type="Rhea" id="RHEA:27489"/>
        <dbReference type="ChEBI" id="CHEBI:57483"/>
        <dbReference type="ChEBI" id="CHEBI:60203"/>
        <dbReference type="ChEBI" id="CHEBI:60204"/>
        <dbReference type="EC" id="5.3.1.28"/>
    </reaction>
</comment>
<dbReference type="CDD" id="cd05006">
    <property type="entry name" value="SIS_GmhA"/>
    <property type="match status" value="1"/>
</dbReference>
<keyword evidence="4 9" id="KW-0963">Cytoplasm</keyword>
<evidence type="ECO:0000256" key="7">
    <source>
        <dbReference type="ARBA" id="ARBA00023235"/>
    </source>
</evidence>
<dbReference type="GO" id="GO:0005737">
    <property type="term" value="C:cytoplasm"/>
    <property type="evidence" value="ECO:0007669"/>
    <property type="project" value="UniProtKB-SubCell"/>
</dbReference>
<dbReference type="Pfam" id="PF13580">
    <property type="entry name" value="SIS_2"/>
    <property type="match status" value="1"/>
</dbReference>
<keyword evidence="7 9" id="KW-0413">Isomerase</keyword>
<dbReference type="OrthoDB" id="9810929at2"/>
<feature type="binding site" evidence="9">
    <location>
        <position position="173"/>
    </location>
    <ligand>
        <name>Zn(2+)</name>
        <dbReference type="ChEBI" id="CHEBI:29105"/>
    </ligand>
</feature>
<organism evidence="11 12">
    <name type="scientific">Geothermobacter hydrogeniphilus</name>
    <dbReference type="NCBI Taxonomy" id="1969733"/>
    <lineage>
        <taxon>Bacteria</taxon>
        <taxon>Pseudomonadati</taxon>
        <taxon>Thermodesulfobacteriota</taxon>
        <taxon>Desulfuromonadia</taxon>
        <taxon>Desulfuromonadales</taxon>
        <taxon>Geothermobacteraceae</taxon>
        <taxon>Geothermobacter</taxon>
    </lineage>
</organism>
<dbReference type="PANTHER" id="PTHR30390">
    <property type="entry name" value="SEDOHEPTULOSE 7-PHOSPHATE ISOMERASE / DNAA INITIATOR-ASSOCIATING FACTOR FOR REPLICATION INITIATION"/>
    <property type="match status" value="1"/>
</dbReference>
<keyword evidence="5 9" id="KW-0479">Metal-binding</keyword>
<evidence type="ECO:0000256" key="6">
    <source>
        <dbReference type="ARBA" id="ARBA00022833"/>
    </source>
</evidence>
<comment type="function">
    <text evidence="9">Catalyzes the isomerization of sedoheptulose 7-phosphate in D-glycero-D-manno-heptose 7-phosphate.</text>
</comment>
<reference evidence="11 12" key="1">
    <citation type="journal article" date="2018" name="Genome Announc.">
        <title>Genome Sequence of Geothermobacter sp. HR-1 Iron Reducer from the Loihi Seamount.</title>
        <authorList>
            <person name="Smith H."/>
            <person name="Abuyen K."/>
            <person name="Tremblay J."/>
            <person name="Savalia P."/>
            <person name="Perez-Rodriguez I."/>
            <person name="Emerson D."/>
            <person name="Tully B."/>
            <person name="Amend J."/>
        </authorList>
    </citation>
    <scope>NUCLEOTIDE SEQUENCE [LARGE SCALE GENOMIC DNA]</scope>
    <source>
        <strain evidence="11 12">HR-1</strain>
    </source>
</reference>
<dbReference type="GO" id="GO:2001061">
    <property type="term" value="P:D-glycero-D-manno-heptose 7-phosphate biosynthetic process"/>
    <property type="evidence" value="ECO:0007669"/>
    <property type="project" value="UniProtKB-UniPathway"/>
</dbReference>
<dbReference type="PANTHER" id="PTHR30390:SF6">
    <property type="entry name" value="DNAA INITIATOR-ASSOCIATING PROTEIN DIAA"/>
    <property type="match status" value="1"/>
</dbReference>
<feature type="binding site" evidence="9">
    <location>
        <begin position="53"/>
        <end position="55"/>
    </location>
    <ligand>
        <name>substrate</name>
    </ligand>
</feature>
<dbReference type="Proteomes" id="UP000236340">
    <property type="component" value="Unassembled WGS sequence"/>
</dbReference>
<dbReference type="EC" id="5.3.1.28" evidence="9"/>
<evidence type="ECO:0000256" key="2">
    <source>
        <dbReference type="ARBA" id="ARBA00004496"/>
    </source>
</evidence>
<evidence type="ECO:0000256" key="5">
    <source>
        <dbReference type="ARBA" id="ARBA00022723"/>
    </source>
</evidence>
<evidence type="ECO:0000313" key="11">
    <source>
        <dbReference type="EMBL" id="PNU20932.1"/>
    </source>
</evidence>
<dbReference type="GO" id="GO:0005975">
    <property type="term" value="P:carbohydrate metabolic process"/>
    <property type="evidence" value="ECO:0007669"/>
    <property type="project" value="UniProtKB-UniRule"/>
</dbReference>
<feature type="binding site" evidence="9">
    <location>
        <position position="66"/>
    </location>
    <ligand>
        <name>Zn(2+)</name>
        <dbReference type="ChEBI" id="CHEBI:29105"/>
    </ligand>
</feature>
<dbReference type="GO" id="GO:0097367">
    <property type="term" value="F:carbohydrate derivative binding"/>
    <property type="evidence" value="ECO:0007669"/>
    <property type="project" value="InterPro"/>
</dbReference>
<feature type="binding site" evidence="9">
    <location>
        <position position="62"/>
    </location>
    <ligand>
        <name>Zn(2+)</name>
        <dbReference type="ChEBI" id="CHEBI:29105"/>
    </ligand>
</feature>
<feature type="binding site" evidence="9">
    <location>
        <begin position="95"/>
        <end position="96"/>
    </location>
    <ligand>
        <name>substrate</name>
    </ligand>
</feature>
<dbReference type="EMBL" id="PPFX01000007">
    <property type="protein sequence ID" value="PNU20932.1"/>
    <property type="molecule type" value="Genomic_DNA"/>
</dbReference>
<keyword evidence="6 9" id="KW-0862">Zinc</keyword>
<dbReference type="UniPathway" id="UPA00041">
    <property type="reaction ID" value="UER00436"/>
</dbReference>
<evidence type="ECO:0000256" key="4">
    <source>
        <dbReference type="ARBA" id="ARBA00022490"/>
    </source>
</evidence>
<dbReference type="InterPro" id="IPR004515">
    <property type="entry name" value="Phosphoheptose_Isoase"/>
</dbReference>
<keyword evidence="8 9" id="KW-0119">Carbohydrate metabolism</keyword>
<feature type="domain" description="SIS" evidence="10">
    <location>
        <begin position="38"/>
        <end position="197"/>
    </location>
</feature>
<comment type="similarity">
    <text evidence="3 9">Belongs to the SIS family. GmhA subfamily.</text>
</comment>
<comment type="miscellaneous">
    <text evidence="9">The reaction produces a racemic mixture of D-glycero-alpha-D-manno-heptose 7-phosphate and D-glycero-beta-D-manno-heptose 7-phosphate.</text>
</comment>
<dbReference type="InterPro" id="IPR046348">
    <property type="entry name" value="SIS_dom_sf"/>
</dbReference>
<feature type="binding site" evidence="9">
    <location>
        <position position="126"/>
    </location>
    <ligand>
        <name>substrate</name>
    </ligand>
</feature>
<comment type="cofactor">
    <cofactor evidence="9">
        <name>Zn(2+)</name>
        <dbReference type="ChEBI" id="CHEBI:29105"/>
    </cofactor>
    <text evidence="9">Binds 1 zinc ion per subunit.</text>
</comment>
<dbReference type="GO" id="GO:0008968">
    <property type="term" value="F:D-sedoheptulose 7-phosphate isomerase activity"/>
    <property type="evidence" value="ECO:0007669"/>
    <property type="project" value="UniProtKB-UniRule"/>
</dbReference>
<evidence type="ECO:0000256" key="3">
    <source>
        <dbReference type="ARBA" id="ARBA00009894"/>
    </source>
</evidence>
<dbReference type="AlphaFoldDB" id="A0A2K2HC95"/>
<comment type="subcellular location">
    <subcellularLocation>
        <location evidence="2 9">Cytoplasm</location>
    </subcellularLocation>
</comment>
<proteinExistence type="inferred from homology"/>
<comment type="caution">
    <text evidence="11">The sequence shown here is derived from an EMBL/GenBank/DDBJ whole genome shotgun (WGS) entry which is preliminary data.</text>
</comment>
<dbReference type="InterPro" id="IPR035461">
    <property type="entry name" value="GmhA/DiaA"/>
</dbReference>
<evidence type="ECO:0000256" key="9">
    <source>
        <dbReference type="HAMAP-Rule" id="MF_00067"/>
    </source>
</evidence>
<gene>
    <name evidence="9" type="primary">gmhA</name>
    <name evidence="11" type="ORF">C2E25_04915</name>
</gene>
<feature type="binding site" evidence="9">
    <location>
        <position position="66"/>
    </location>
    <ligand>
        <name>substrate</name>
    </ligand>
</feature>
<feature type="binding site" evidence="9">
    <location>
        <begin position="121"/>
        <end position="123"/>
    </location>
    <ligand>
        <name>substrate</name>
    </ligand>
</feature>
<comment type="pathway">
    <text evidence="9">Carbohydrate biosynthesis; D-glycero-D-manno-heptose 7-phosphate biosynthesis; D-glycero-alpha-D-manno-heptose 7-phosphate and D-glycero-beta-D-manno-heptose 7-phosphate from sedoheptulose 7-phosphate: step 1/1.</text>
</comment>
<accession>A0A2K2HC95</accession>
<dbReference type="PROSITE" id="PS51464">
    <property type="entry name" value="SIS"/>
    <property type="match status" value="1"/>
</dbReference>
<feature type="binding site" evidence="9">
    <location>
        <position position="173"/>
    </location>
    <ligand>
        <name>substrate</name>
    </ligand>
</feature>
<dbReference type="InterPro" id="IPR001347">
    <property type="entry name" value="SIS_dom"/>
</dbReference>
<evidence type="ECO:0000256" key="8">
    <source>
        <dbReference type="ARBA" id="ARBA00023277"/>
    </source>
</evidence>
<dbReference type="SUPFAM" id="SSF53697">
    <property type="entry name" value="SIS domain"/>
    <property type="match status" value="1"/>
</dbReference>
<evidence type="ECO:0000256" key="1">
    <source>
        <dbReference type="ARBA" id="ARBA00000348"/>
    </source>
</evidence>
<evidence type="ECO:0000313" key="12">
    <source>
        <dbReference type="Proteomes" id="UP000236340"/>
    </source>
</evidence>
<evidence type="ECO:0000259" key="10">
    <source>
        <dbReference type="PROSITE" id="PS51464"/>
    </source>
</evidence>
<dbReference type="HAMAP" id="MF_00067">
    <property type="entry name" value="GmhA"/>
    <property type="match status" value="1"/>
</dbReference>
<dbReference type="InterPro" id="IPR050099">
    <property type="entry name" value="SIS_GmhA/DiaA_subfam"/>
</dbReference>
<name>A0A2K2HC95_9BACT</name>
<dbReference type="GO" id="GO:0008270">
    <property type="term" value="F:zinc ion binding"/>
    <property type="evidence" value="ECO:0007669"/>
    <property type="project" value="UniProtKB-UniRule"/>
</dbReference>
<protein>
    <recommendedName>
        <fullName evidence="9">Phosphoheptose isomerase</fullName>
        <ecNumber evidence="9">5.3.1.28</ecNumber>
    </recommendedName>
    <alternativeName>
        <fullName evidence="9">Sedoheptulose 7-phosphate isomerase</fullName>
    </alternativeName>
</protein>
<sequence length="198" mass="21291">MATETDDSFRSHLTLHHQALKSVEQNLDPLIHQAVEMIVACFESDGKLLIMGNGGSASDAQHFAAELVGRYRAERDGLPAIALTTDSSILTAVGNDYGFEQIFARQVEALARPEDLVVVLSTSGNSGNVVAAVRAANEIGCRSIGLLGRDGGALSALVDLPLIIPVESTAVVQEMHILLIHLLCEAVDHHDFERRERS</sequence>
<dbReference type="Gene3D" id="3.40.50.10490">
    <property type="entry name" value="Glucose-6-phosphate isomerase like protein, domain 1"/>
    <property type="match status" value="1"/>
</dbReference>